<evidence type="ECO:0000256" key="2">
    <source>
        <dbReference type="ARBA" id="ARBA00022448"/>
    </source>
</evidence>
<feature type="transmembrane region" description="Helical" evidence="7">
    <location>
        <begin position="165"/>
        <end position="185"/>
    </location>
</feature>
<keyword evidence="3" id="KW-1003">Cell membrane</keyword>
<keyword evidence="4 7" id="KW-0812">Transmembrane</keyword>
<dbReference type="RefSeq" id="WP_256131179.1">
    <property type="nucleotide sequence ID" value="NZ_JANFXK010000003.1"/>
</dbReference>
<keyword evidence="9" id="KW-1185">Reference proteome</keyword>
<dbReference type="PANTHER" id="PTHR45826">
    <property type="entry name" value="POLYAMINE TRANSPORTER PUT1"/>
    <property type="match status" value="1"/>
</dbReference>
<comment type="subcellular location">
    <subcellularLocation>
        <location evidence="1">Cell membrane</location>
        <topology evidence="1">Multi-pass membrane protein</topology>
    </subcellularLocation>
</comment>
<evidence type="ECO:0000256" key="6">
    <source>
        <dbReference type="ARBA" id="ARBA00023136"/>
    </source>
</evidence>
<feature type="transmembrane region" description="Helical" evidence="7">
    <location>
        <begin position="407"/>
        <end position="427"/>
    </location>
</feature>
<dbReference type="Gene3D" id="1.20.1740.10">
    <property type="entry name" value="Amino acid/polyamine transporter I"/>
    <property type="match status" value="1"/>
</dbReference>
<proteinExistence type="predicted"/>
<comment type="caution">
    <text evidence="8">The sequence shown here is derived from an EMBL/GenBank/DDBJ whole genome shotgun (WGS) entry which is preliminary data.</text>
</comment>
<feature type="transmembrane region" description="Helical" evidence="7">
    <location>
        <begin position="249"/>
        <end position="272"/>
    </location>
</feature>
<evidence type="ECO:0000256" key="7">
    <source>
        <dbReference type="SAM" id="Phobius"/>
    </source>
</evidence>
<keyword evidence="5 7" id="KW-1133">Transmembrane helix</keyword>
<feature type="transmembrane region" description="Helical" evidence="7">
    <location>
        <begin position="28"/>
        <end position="47"/>
    </location>
</feature>
<keyword evidence="6 7" id="KW-0472">Membrane</keyword>
<feature type="transmembrane region" description="Helical" evidence="7">
    <location>
        <begin position="292"/>
        <end position="317"/>
    </location>
</feature>
<feature type="transmembrane region" description="Helical" evidence="7">
    <location>
        <begin position="345"/>
        <end position="361"/>
    </location>
</feature>
<evidence type="ECO:0000313" key="9">
    <source>
        <dbReference type="Proteomes" id="UP001524502"/>
    </source>
</evidence>
<evidence type="ECO:0000256" key="5">
    <source>
        <dbReference type="ARBA" id="ARBA00022989"/>
    </source>
</evidence>
<gene>
    <name evidence="8" type="ORF">NE619_04595</name>
</gene>
<feature type="transmembrane region" description="Helical" evidence="7">
    <location>
        <begin position="210"/>
        <end position="228"/>
    </location>
</feature>
<accession>A0ABT1RM33</accession>
<dbReference type="EMBL" id="JANFXK010000003">
    <property type="protein sequence ID" value="MCQ4635996.1"/>
    <property type="molecule type" value="Genomic_DNA"/>
</dbReference>
<feature type="transmembrane region" description="Helical" evidence="7">
    <location>
        <begin position="482"/>
        <end position="500"/>
    </location>
</feature>
<dbReference type="PANTHER" id="PTHR45826:SF2">
    <property type="entry name" value="AMINO ACID TRANSPORTER"/>
    <property type="match status" value="1"/>
</dbReference>
<evidence type="ECO:0000256" key="3">
    <source>
        <dbReference type="ARBA" id="ARBA00022475"/>
    </source>
</evidence>
<protein>
    <submittedName>
        <fullName evidence="8">APC family permease</fullName>
    </submittedName>
</protein>
<feature type="transmembrane region" description="Helical" evidence="7">
    <location>
        <begin position="367"/>
        <end position="386"/>
    </location>
</feature>
<sequence length="560" mass="61489">MSEMKKSSAMVDVGEHGLKQHDIKTSTVVFMIFCLVAAGCYGIEEMIPESGPGLTIVMLIVLPFVWGMPFGLVAAELGSVRPQEGGYYKWVQEALGEFWGFQAGWWRTVSIYIDNSLYVILAGGYIAGHWNLSSTTELIIKVVIIVFFIWINIRGIRDVGVVSTILAIFVIAAFAMIAVCGFTNMDHNPFVPFTADGEIMGVHGIAFGDWVYYIGAGLAVGMWMYSGYESMSTIAGEVKNPQIIPRATIITVPLIMATYILPTAASIGSLGRWEEWGTEAGTVGYADVAEHFWGPAFGVFFVIVAVVANCSIFNTYIASGSRGFFALADDHLAPPIMVKCDKKHGVPYVAVLSVGIVNLILCQFGFAQVVIVDVFMLVASYIMVYLSAMILRKRIPKEEYKFKIPGGYGFLCFICIMPIIIALLLFFLNGTDYFIGGMIGIVSGPVLYVIWKWMYGGLAKKDPQRFPINTKTKLAVGDLRKMCGMFLGFAVMGGLAGPWLRWYEGDWGPEYYQETYGNGFLGNFDAMIHAIGIAAIIFAVIGVVLGLLSLKLEPKKNRLD</sequence>
<dbReference type="Proteomes" id="UP001524502">
    <property type="component" value="Unassembled WGS sequence"/>
</dbReference>
<feature type="transmembrane region" description="Helical" evidence="7">
    <location>
        <begin position="115"/>
        <end position="132"/>
    </location>
</feature>
<feature type="transmembrane region" description="Helical" evidence="7">
    <location>
        <begin position="53"/>
        <end position="75"/>
    </location>
</feature>
<feature type="transmembrane region" description="Helical" evidence="7">
    <location>
        <begin position="138"/>
        <end position="153"/>
    </location>
</feature>
<dbReference type="InterPro" id="IPR044566">
    <property type="entry name" value="RMV1-like"/>
</dbReference>
<feature type="transmembrane region" description="Helical" evidence="7">
    <location>
        <begin position="526"/>
        <end position="550"/>
    </location>
</feature>
<dbReference type="PIRSF" id="PIRSF006060">
    <property type="entry name" value="AA_transporter"/>
    <property type="match status" value="1"/>
</dbReference>
<name>A0ABT1RM33_9FIRM</name>
<organism evidence="8 9">
    <name type="scientific">Anaerovorax odorimutans</name>
    <dbReference type="NCBI Taxonomy" id="109327"/>
    <lineage>
        <taxon>Bacteria</taxon>
        <taxon>Bacillati</taxon>
        <taxon>Bacillota</taxon>
        <taxon>Clostridia</taxon>
        <taxon>Peptostreptococcales</taxon>
        <taxon>Anaerovoracaceae</taxon>
        <taxon>Anaerovorax</taxon>
    </lineage>
</organism>
<reference evidence="8 9" key="1">
    <citation type="submission" date="2022-06" db="EMBL/GenBank/DDBJ databases">
        <title>Isolation of gut microbiota from human fecal samples.</title>
        <authorList>
            <person name="Pamer E.G."/>
            <person name="Barat B."/>
            <person name="Waligurski E."/>
            <person name="Medina S."/>
            <person name="Paddock L."/>
            <person name="Mostad J."/>
        </authorList>
    </citation>
    <scope>NUCLEOTIDE SEQUENCE [LARGE SCALE GENOMIC DNA]</scope>
    <source>
        <strain evidence="8 9">SL.3.17</strain>
    </source>
</reference>
<evidence type="ECO:0000256" key="1">
    <source>
        <dbReference type="ARBA" id="ARBA00004651"/>
    </source>
</evidence>
<evidence type="ECO:0000256" key="4">
    <source>
        <dbReference type="ARBA" id="ARBA00022692"/>
    </source>
</evidence>
<dbReference type="Pfam" id="PF13520">
    <property type="entry name" value="AA_permease_2"/>
    <property type="match status" value="1"/>
</dbReference>
<feature type="transmembrane region" description="Helical" evidence="7">
    <location>
        <begin position="433"/>
        <end position="451"/>
    </location>
</feature>
<evidence type="ECO:0000313" key="8">
    <source>
        <dbReference type="EMBL" id="MCQ4635996.1"/>
    </source>
</evidence>
<keyword evidence="2" id="KW-0813">Transport</keyword>
<dbReference type="InterPro" id="IPR002293">
    <property type="entry name" value="AA/rel_permease1"/>
</dbReference>